<sequence>MADDASAALKLAKENEKQINLLWKNFAKLEKTQNEWEKLQQDYIQRIEKNLIDAINDANKQLVAYSKSIDEHEKAQAKYIREVEANLVKAVNDLRKWVDKEFDRKGFFS</sequence>
<organism evidence="2 3">
    <name type="scientific">Seohaeicola zhoushanensis</name>
    <dbReference type="NCBI Taxonomy" id="1569283"/>
    <lineage>
        <taxon>Bacteria</taxon>
        <taxon>Pseudomonadati</taxon>
        <taxon>Pseudomonadota</taxon>
        <taxon>Alphaproteobacteria</taxon>
        <taxon>Rhodobacterales</taxon>
        <taxon>Roseobacteraceae</taxon>
        <taxon>Seohaeicola</taxon>
    </lineage>
</organism>
<evidence type="ECO:0000313" key="2">
    <source>
        <dbReference type="EMBL" id="GHF57995.1"/>
    </source>
</evidence>
<reference evidence="2" key="1">
    <citation type="journal article" date="2014" name="Int. J. Syst. Evol. Microbiol.">
        <title>Complete genome sequence of Corynebacterium casei LMG S-19264T (=DSM 44701T), isolated from a smear-ripened cheese.</title>
        <authorList>
            <consortium name="US DOE Joint Genome Institute (JGI-PGF)"/>
            <person name="Walter F."/>
            <person name="Albersmeier A."/>
            <person name="Kalinowski J."/>
            <person name="Ruckert C."/>
        </authorList>
    </citation>
    <scope>NUCLEOTIDE SEQUENCE</scope>
    <source>
        <strain evidence="2">KCTC 42650</strain>
    </source>
</reference>
<protein>
    <submittedName>
        <fullName evidence="2">Uncharacterized protein</fullName>
    </submittedName>
</protein>
<keyword evidence="3" id="KW-1185">Reference proteome</keyword>
<gene>
    <name evidence="2" type="ORF">GCM10017056_31870</name>
</gene>
<dbReference type="Proteomes" id="UP000626220">
    <property type="component" value="Unassembled WGS sequence"/>
</dbReference>
<comment type="caution">
    <text evidence="2">The sequence shown here is derived from an EMBL/GenBank/DDBJ whole genome shotgun (WGS) entry which is preliminary data.</text>
</comment>
<reference evidence="2" key="2">
    <citation type="submission" date="2020-09" db="EMBL/GenBank/DDBJ databases">
        <authorList>
            <person name="Sun Q."/>
            <person name="Kim S."/>
        </authorList>
    </citation>
    <scope>NUCLEOTIDE SEQUENCE</scope>
    <source>
        <strain evidence="2">KCTC 42650</strain>
    </source>
</reference>
<accession>A0A8J3M884</accession>
<dbReference type="EMBL" id="BNCJ01000009">
    <property type="protein sequence ID" value="GHF57995.1"/>
    <property type="molecule type" value="Genomic_DNA"/>
</dbReference>
<feature type="coiled-coil region" evidence="1">
    <location>
        <begin position="55"/>
        <end position="100"/>
    </location>
</feature>
<dbReference type="AlphaFoldDB" id="A0A8J3M884"/>
<evidence type="ECO:0000256" key="1">
    <source>
        <dbReference type="SAM" id="Coils"/>
    </source>
</evidence>
<dbReference type="RefSeq" id="WP_189681089.1">
    <property type="nucleotide sequence ID" value="NZ_BNCJ01000009.1"/>
</dbReference>
<evidence type="ECO:0000313" key="3">
    <source>
        <dbReference type="Proteomes" id="UP000626220"/>
    </source>
</evidence>
<name>A0A8J3M884_9RHOB</name>
<keyword evidence="1" id="KW-0175">Coiled coil</keyword>
<proteinExistence type="predicted"/>